<evidence type="ECO:0000256" key="3">
    <source>
        <dbReference type="ARBA" id="ARBA00004496"/>
    </source>
</evidence>
<dbReference type="InParanoid" id="W0DVM6"/>
<feature type="domain" description="N-acetylmuramoyl-L-alanine amidase" evidence="13">
    <location>
        <begin position="28"/>
        <end position="182"/>
    </location>
</feature>
<evidence type="ECO:0000256" key="10">
    <source>
        <dbReference type="ARBA" id="ARBA00023316"/>
    </source>
</evidence>
<evidence type="ECO:0000256" key="7">
    <source>
        <dbReference type="ARBA" id="ARBA00022723"/>
    </source>
</evidence>
<dbReference type="HOGENOM" id="CLU_049290_1_0_6"/>
<keyword evidence="15" id="KW-1185">Reference proteome</keyword>
<dbReference type="NCBIfam" id="NF008758">
    <property type="entry name" value="PRK11789.1"/>
    <property type="match status" value="1"/>
</dbReference>
<comment type="subcellular location">
    <subcellularLocation>
        <location evidence="3">Cytoplasm</location>
    </subcellularLocation>
</comment>
<dbReference type="KEGG" id="tao:THIAE_05525"/>
<evidence type="ECO:0000259" key="13">
    <source>
        <dbReference type="SMART" id="SM00644"/>
    </source>
</evidence>
<evidence type="ECO:0000256" key="11">
    <source>
        <dbReference type="ARBA" id="ARBA00039257"/>
    </source>
</evidence>
<evidence type="ECO:0000256" key="12">
    <source>
        <dbReference type="ARBA" id="ARBA00042615"/>
    </source>
</evidence>
<dbReference type="AlphaFoldDB" id="W0DVM6"/>
<evidence type="ECO:0000256" key="4">
    <source>
        <dbReference type="ARBA" id="ARBA00007553"/>
    </source>
</evidence>
<accession>W0DVM6</accession>
<comment type="cofactor">
    <cofactor evidence="2">
        <name>Zn(2+)</name>
        <dbReference type="ChEBI" id="CHEBI:29105"/>
    </cofactor>
</comment>
<dbReference type="GO" id="GO:0008745">
    <property type="term" value="F:N-acetylmuramoyl-L-alanine amidase activity"/>
    <property type="evidence" value="ECO:0007669"/>
    <property type="project" value="UniProtKB-EC"/>
</dbReference>
<evidence type="ECO:0000256" key="5">
    <source>
        <dbReference type="ARBA" id="ARBA00011901"/>
    </source>
</evidence>
<organism evidence="14 15">
    <name type="scientific">Thiomicrospira aerophila AL3</name>
    <dbReference type="NCBI Taxonomy" id="717772"/>
    <lineage>
        <taxon>Bacteria</taxon>
        <taxon>Pseudomonadati</taxon>
        <taxon>Pseudomonadota</taxon>
        <taxon>Gammaproteobacteria</taxon>
        <taxon>Thiotrichales</taxon>
        <taxon>Piscirickettsiaceae</taxon>
        <taxon>Thiomicrospira</taxon>
    </lineage>
</organism>
<comment type="similarity">
    <text evidence="4">Belongs to the N-acetylmuramoyl-L-alanine amidase 2 family.</text>
</comment>
<dbReference type="STRING" id="717772.THIAE_05525"/>
<keyword evidence="10" id="KW-0961">Cell wall biogenesis/degradation</keyword>
<reference evidence="14 15" key="1">
    <citation type="submission" date="2013-12" db="EMBL/GenBank/DDBJ databases">
        <authorList>
            <consortium name="DOE Joint Genome Institute"/>
            <person name="Kappler U."/>
            <person name="Huntemann M."/>
            <person name="Han J."/>
            <person name="Chen A."/>
            <person name="Kyrpides N."/>
            <person name="Mavromatis K."/>
            <person name="Markowitz V."/>
            <person name="Palaniappan K."/>
            <person name="Ivanova N."/>
            <person name="Schaumberg A."/>
            <person name="Pati A."/>
            <person name="Liolios K."/>
            <person name="Nordberg H.P."/>
            <person name="Cantor M.N."/>
            <person name="Hua S.X."/>
            <person name="Woyke T."/>
        </authorList>
    </citation>
    <scope>NUCLEOTIDE SEQUENCE [LARGE SCALE GENOMIC DNA]</scope>
    <source>
        <strain evidence="15">AL2</strain>
    </source>
</reference>
<dbReference type="GO" id="GO:0071555">
    <property type="term" value="P:cell wall organization"/>
    <property type="evidence" value="ECO:0007669"/>
    <property type="project" value="UniProtKB-KW"/>
</dbReference>
<dbReference type="GO" id="GO:0009254">
    <property type="term" value="P:peptidoglycan turnover"/>
    <property type="evidence" value="ECO:0007669"/>
    <property type="project" value="TreeGrafter"/>
</dbReference>
<evidence type="ECO:0000256" key="9">
    <source>
        <dbReference type="ARBA" id="ARBA00022833"/>
    </source>
</evidence>
<dbReference type="SMART" id="SM00644">
    <property type="entry name" value="Ami_2"/>
    <property type="match status" value="1"/>
</dbReference>
<dbReference type="GO" id="GO:0009253">
    <property type="term" value="P:peptidoglycan catabolic process"/>
    <property type="evidence" value="ECO:0007669"/>
    <property type="project" value="InterPro"/>
</dbReference>
<dbReference type="Proteomes" id="UP000005380">
    <property type="component" value="Chromosome"/>
</dbReference>
<sequence>MKMTVTEMPLNQQQPQLGWLAGASHYPSPFYTPRPNPKDIRLLVVHGISLPRNQFNTGLIHALFLGQAAPLEAAGMHDLAELKVSAHFLIQRNGQLDQFVNVFDQAWHAGVSMYHGEAQCNHFSIGVELEGSDDQTYTAIQYQVLADLIQDLEALLNQHGINKPLEILGHQHIAPGRKTDPGPFFNWASLARLTNRTLNLNA</sequence>
<dbReference type="GO" id="GO:0005737">
    <property type="term" value="C:cytoplasm"/>
    <property type="evidence" value="ECO:0007669"/>
    <property type="project" value="UniProtKB-SubCell"/>
</dbReference>
<keyword evidence="7" id="KW-0479">Metal-binding</keyword>
<dbReference type="GO" id="GO:0046872">
    <property type="term" value="F:metal ion binding"/>
    <property type="evidence" value="ECO:0007669"/>
    <property type="project" value="UniProtKB-KW"/>
</dbReference>
<dbReference type="EMBL" id="CP007030">
    <property type="protein sequence ID" value="AHF01328.1"/>
    <property type="molecule type" value="Genomic_DNA"/>
</dbReference>
<dbReference type="FunCoup" id="W0DVM6">
    <property type="interactions" value="38"/>
</dbReference>
<dbReference type="OrthoDB" id="9794842at2"/>
<evidence type="ECO:0000256" key="2">
    <source>
        <dbReference type="ARBA" id="ARBA00001947"/>
    </source>
</evidence>
<dbReference type="Gene3D" id="3.40.80.10">
    <property type="entry name" value="Peptidoglycan recognition protein-like"/>
    <property type="match status" value="1"/>
</dbReference>
<dbReference type="SUPFAM" id="SSF55846">
    <property type="entry name" value="N-acetylmuramoyl-L-alanine amidase-like"/>
    <property type="match status" value="1"/>
</dbReference>
<evidence type="ECO:0000313" key="15">
    <source>
        <dbReference type="Proteomes" id="UP000005380"/>
    </source>
</evidence>
<dbReference type="EC" id="3.5.1.28" evidence="5"/>
<dbReference type="Pfam" id="PF01510">
    <property type="entry name" value="Amidase_2"/>
    <property type="match status" value="1"/>
</dbReference>
<dbReference type="InterPro" id="IPR036505">
    <property type="entry name" value="Amidase/PGRP_sf"/>
</dbReference>
<comment type="catalytic activity">
    <reaction evidence="1">
        <text>Hydrolyzes the link between N-acetylmuramoyl residues and L-amino acid residues in certain cell-wall glycopeptides.</text>
        <dbReference type="EC" id="3.5.1.28"/>
    </reaction>
</comment>
<evidence type="ECO:0000256" key="1">
    <source>
        <dbReference type="ARBA" id="ARBA00001561"/>
    </source>
</evidence>
<dbReference type="PANTHER" id="PTHR30417:SF4">
    <property type="entry name" value="1,6-ANHYDRO-N-ACETYLMURAMYL-L-ALANINE AMIDASE AMPD"/>
    <property type="match status" value="1"/>
</dbReference>
<dbReference type="InterPro" id="IPR002502">
    <property type="entry name" value="Amidase_domain"/>
</dbReference>
<evidence type="ECO:0000256" key="8">
    <source>
        <dbReference type="ARBA" id="ARBA00022801"/>
    </source>
</evidence>
<keyword evidence="9" id="KW-0862">Zinc</keyword>
<protein>
    <recommendedName>
        <fullName evidence="11">1,6-anhydro-N-acetylmuramyl-L-alanine amidase AmpD</fullName>
        <ecNumber evidence="5">3.5.1.28</ecNumber>
    </recommendedName>
    <alternativeName>
        <fullName evidence="12">N-acetylmuramoyl-L-alanine amidase</fullName>
    </alternativeName>
</protein>
<dbReference type="PANTHER" id="PTHR30417">
    <property type="entry name" value="N-ACETYLMURAMOYL-L-ALANINE AMIDASE AMID"/>
    <property type="match status" value="1"/>
</dbReference>
<dbReference type="InterPro" id="IPR051206">
    <property type="entry name" value="NAMLAA_amidase_2"/>
</dbReference>
<proteinExistence type="inferred from homology"/>
<dbReference type="CDD" id="cd06583">
    <property type="entry name" value="PGRP"/>
    <property type="match status" value="1"/>
</dbReference>
<keyword evidence="6" id="KW-0963">Cytoplasm</keyword>
<name>W0DVM6_9GAMM</name>
<keyword evidence="8" id="KW-0378">Hydrolase</keyword>
<evidence type="ECO:0000313" key="14">
    <source>
        <dbReference type="EMBL" id="AHF01328.1"/>
    </source>
</evidence>
<evidence type="ECO:0000256" key="6">
    <source>
        <dbReference type="ARBA" id="ARBA00022490"/>
    </source>
</evidence>
<dbReference type="RefSeq" id="WP_006460396.1">
    <property type="nucleotide sequence ID" value="NZ_CP007030.1"/>
</dbReference>
<gene>
    <name evidence="14" type="ORF">THIAE_05525</name>
</gene>
<dbReference type="eggNOG" id="COG3023">
    <property type="taxonomic scope" value="Bacteria"/>
</dbReference>